<sequence length="94" mass="10394">MTVAIIWIVIFVVITALAWKTWQGSFGNMVKRAVPTMLQGDGGEVDRAIWSLVAGVLFATLMVKPASMVLTLILIGLIALLVRWVIRFAMKKVH</sequence>
<organism evidence="2 3">
    <name type="scientific">Kushneria aurantia</name>
    <dbReference type="NCBI Taxonomy" id="504092"/>
    <lineage>
        <taxon>Bacteria</taxon>
        <taxon>Pseudomonadati</taxon>
        <taxon>Pseudomonadota</taxon>
        <taxon>Gammaproteobacteria</taxon>
        <taxon>Oceanospirillales</taxon>
        <taxon>Halomonadaceae</taxon>
        <taxon>Kushneria</taxon>
    </lineage>
</organism>
<evidence type="ECO:0000313" key="3">
    <source>
        <dbReference type="Proteomes" id="UP001589814"/>
    </source>
</evidence>
<keyword evidence="1" id="KW-0472">Membrane</keyword>
<keyword evidence="1" id="KW-1133">Transmembrane helix</keyword>
<protein>
    <submittedName>
        <fullName evidence="2">Uncharacterized protein</fullName>
    </submittedName>
</protein>
<dbReference type="EMBL" id="JBHLVX010000032">
    <property type="protein sequence ID" value="MFC0267982.1"/>
    <property type="molecule type" value="Genomic_DNA"/>
</dbReference>
<accession>A0ABV6G2V1</accession>
<name>A0ABV6G2V1_9GAMM</name>
<feature type="transmembrane region" description="Helical" evidence="1">
    <location>
        <begin position="66"/>
        <end position="86"/>
    </location>
</feature>
<keyword evidence="3" id="KW-1185">Reference proteome</keyword>
<dbReference type="RefSeq" id="WP_019950912.1">
    <property type="nucleotide sequence ID" value="NZ_JBHLVX010000032.1"/>
</dbReference>
<evidence type="ECO:0000313" key="2">
    <source>
        <dbReference type="EMBL" id="MFC0267982.1"/>
    </source>
</evidence>
<proteinExistence type="predicted"/>
<gene>
    <name evidence="2" type="ORF">ACFFHW_08295</name>
</gene>
<keyword evidence="1" id="KW-0812">Transmembrane</keyword>
<comment type="caution">
    <text evidence="2">The sequence shown here is derived from an EMBL/GenBank/DDBJ whole genome shotgun (WGS) entry which is preliminary data.</text>
</comment>
<evidence type="ECO:0000256" key="1">
    <source>
        <dbReference type="SAM" id="Phobius"/>
    </source>
</evidence>
<dbReference type="Proteomes" id="UP001589814">
    <property type="component" value="Unassembled WGS sequence"/>
</dbReference>
<reference evidence="2 3" key="1">
    <citation type="submission" date="2024-09" db="EMBL/GenBank/DDBJ databases">
        <authorList>
            <person name="Sun Q."/>
            <person name="Mori K."/>
        </authorList>
    </citation>
    <scope>NUCLEOTIDE SEQUENCE [LARGE SCALE GENOMIC DNA]</scope>
    <source>
        <strain evidence="2 3">CCM 7415</strain>
    </source>
</reference>